<reference evidence="3 4" key="1">
    <citation type="journal article" date="2013" name="BMC Genomics">
        <title>The genome and transcriptome of the pine saprophyte Ophiostoma piceae, and a comparison with the bark beetle-associated pine pathogen Grosmannia clavigera.</title>
        <authorList>
            <person name="Haridas S."/>
            <person name="Wang Y."/>
            <person name="Lim L."/>
            <person name="Massoumi Alamouti S."/>
            <person name="Jackman S."/>
            <person name="Docking R."/>
            <person name="Robertson G."/>
            <person name="Birol I."/>
            <person name="Bohlmann J."/>
            <person name="Breuil C."/>
        </authorList>
    </citation>
    <scope>NUCLEOTIDE SEQUENCE [LARGE SCALE GENOMIC DNA]</scope>
    <source>
        <strain evidence="3 4">UAMH 11346</strain>
    </source>
</reference>
<dbReference type="Proteomes" id="UP000016923">
    <property type="component" value="Unassembled WGS sequence"/>
</dbReference>
<sequence length="670" mass="71941">MAFSQSSRSRRLATPGMASALALFLPLLLLSSSPSAFAVASTEADAAILDAASPVEAEGGTAGAPGFLKNWISSILAEDGDSSGEHEAMYEPDFGIFDRGILGRAPPGVTALANNVPEQLNVEPNSIQIFMLEKSVVARRHEDDDDDAHHEELRKRSEAGDFEGQNGYEDEDGSTEVRLEKRARNATRTVYFSANTCIQPQVLSETITAQAPQLTMYLSTSYDSTTPGPTSNSSNQTVHAFTEGAVMVTLNTTQDIYIGIYAPNMSTTTLSGTYNFQVAASTDECYHSFDNQTDANLIWVDSDASSSLLITHNLTDSTDADTLTSIMSTPPYVMFAQNAEDRSVNGVRLSYCGLQNYAQIAATNNGKFTSMVVTGMTRAGQGNLPKQQFYFSGLNSSSNYAGILAALPANGTGIIGQNVAGGGGKLSRATSFTTKGANVNCEVVYNLTFCNETAYAVPSNPTRFTDATELARVYDDYASNMFSLFKNALAQIPCEAPDTQRYSLARGCADCEAAYKNWLCSVAIPRCADFNDNSTYLQPRAIGQPFPDGTFLNPSIASQYPNTSAYNASRNAFIDETIAPGPYKEVLPCDDLCYGLVQSCPSDIGFTCPLPRHIGFNTSYGQRTEADQNGFVTCNYPGSAHYFSAGPTGPRWSIVAVFAATMGSLTVWLL</sequence>
<protein>
    <submittedName>
        <fullName evidence="3">Calcium influx-promoting protein ehs1</fullName>
    </submittedName>
</protein>
<dbReference type="OrthoDB" id="5405745at2759"/>
<proteinExistence type="predicted"/>
<dbReference type="InterPro" id="IPR024338">
    <property type="entry name" value="MID1/Yam8"/>
</dbReference>
<dbReference type="EMBL" id="KE148147">
    <property type="protein sequence ID" value="EPE09730.1"/>
    <property type="molecule type" value="Genomic_DNA"/>
</dbReference>
<dbReference type="eggNOG" id="ENOG502QTA4">
    <property type="taxonomic scope" value="Eukaryota"/>
</dbReference>
<evidence type="ECO:0000313" key="4">
    <source>
        <dbReference type="Proteomes" id="UP000016923"/>
    </source>
</evidence>
<dbReference type="GO" id="GO:0005262">
    <property type="term" value="F:calcium channel activity"/>
    <property type="evidence" value="ECO:0007669"/>
    <property type="project" value="InterPro"/>
</dbReference>
<feature type="compositionally biased region" description="Basic and acidic residues" evidence="1">
    <location>
        <begin position="141"/>
        <end position="159"/>
    </location>
</feature>
<keyword evidence="4" id="KW-1185">Reference proteome</keyword>
<dbReference type="HOGENOM" id="CLU_018731_0_0_1"/>
<organism evidence="3 4">
    <name type="scientific">Ophiostoma piceae (strain UAMH 11346)</name>
    <name type="common">Sap stain fungus</name>
    <dbReference type="NCBI Taxonomy" id="1262450"/>
    <lineage>
        <taxon>Eukaryota</taxon>
        <taxon>Fungi</taxon>
        <taxon>Dikarya</taxon>
        <taxon>Ascomycota</taxon>
        <taxon>Pezizomycotina</taxon>
        <taxon>Sordariomycetes</taxon>
        <taxon>Sordariomycetidae</taxon>
        <taxon>Ophiostomatales</taxon>
        <taxon>Ophiostomataceae</taxon>
        <taxon>Ophiostoma</taxon>
    </lineage>
</organism>
<name>S3D8G4_OPHP1</name>
<dbReference type="OMA" id="YYGFLAM"/>
<dbReference type="STRING" id="1262450.S3D8G4"/>
<feature type="signal peptide" evidence="2">
    <location>
        <begin position="1"/>
        <end position="38"/>
    </location>
</feature>
<feature type="chain" id="PRO_5004519636" evidence="2">
    <location>
        <begin position="39"/>
        <end position="670"/>
    </location>
</feature>
<dbReference type="VEuPathDB" id="FungiDB:F503_07506"/>
<evidence type="ECO:0000313" key="3">
    <source>
        <dbReference type="EMBL" id="EPE09730.1"/>
    </source>
</evidence>
<dbReference type="AlphaFoldDB" id="S3D8G4"/>
<dbReference type="GO" id="GO:0098703">
    <property type="term" value="P:calcium ion import across plasma membrane"/>
    <property type="evidence" value="ECO:0007669"/>
    <property type="project" value="InterPro"/>
</dbReference>
<dbReference type="PANTHER" id="PTHR39142">
    <property type="entry name" value="MID1P"/>
    <property type="match status" value="1"/>
</dbReference>
<evidence type="ECO:0000256" key="2">
    <source>
        <dbReference type="SAM" id="SignalP"/>
    </source>
</evidence>
<feature type="region of interest" description="Disordered" evidence="1">
    <location>
        <begin position="141"/>
        <end position="178"/>
    </location>
</feature>
<accession>S3D8G4</accession>
<keyword evidence="2" id="KW-0732">Signal</keyword>
<dbReference type="Pfam" id="PF12929">
    <property type="entry name" value="Mid1"/>
    <property type="match status" value="1"/>
</dbReference>
<dbReference type="PANTHER" id="PTHR39142:SF1">
    <property type="entry name" value="AEL197CP"/>
    <property type="match status" value="1"/>
</dbReference>
<evidence type="ECO:0000256" key="1">
    <source>
        <dbReference type="SAM" id="MobiDB-lite"/>
    </source>
</evidence>
<gene>
    <name evidence="3" type="ORF">F503_07506</name>
</gene>